<dbReference type="AlphaFoldDB" id="F2DGC2"/>
<name>F2DGC2_HORVV</name>
<evidence type="ECO:0000313" key="2">
    <source>
        <dbReference type="EMBL" id="BAJ94143.1"/>
    </source>
</evidence>
<feature type="signal peptide" evidence="1">
    <location>
        <begin position="1"/>
        <end position="18"/>
    </location>
</feature>
<protein>
    <submittedName>
        <fullName evidence="2">Predicted protein</fullName>
    </submittedName>
</protein>
<dbReference type="EMBL" id="AK362939">
    <property type="protein sequence ID" value="BAJ94143.1"/>
    <property type="molecule type" value="mRNA"/>
</dbReference>
<organism evidence="2">
    <name type="scientific">Hordeum vulgare subsp. vulgare</name>
    <name type="common">Domesticated barley</name>
    <dbReference type="NCBI Taxonomy" id="112509"/>
    <lineage>
        <taxon>Eukaryota</taxon>
        <taxon>Viridiplantae</taxon>
        <taxon>Streptophyta</taxon>
        <taxon>Embryophyta</taxon>
        <taxon>Tracheophyta</taxon>
        <taxon>Spermatophyta</taxon>
        <taxon>Magnoliopsida</taxon>
        <taxon>Liliopsida</taxon>
        <taxon>Poales</taxon>
        <taxon>Poaceae</taxon>
        <taxon>BOP clade</taxon>
        <taxon>Pooideae</taxon>
        <taxon>Triticodae</taxon>
        <taxon>Triticeae</taxon>
        <taxon>Hordeinae</taxon>
        <taxon>Hordeum</taxon>
    </lineage>
</organism>
<proteinExistence type="evidence at transcript level"/>
<sequence length="94" mass="10746">MLTLFLALLLSTSEISLKESLEAYISQLLIVLGTLRVEAAMLSLTSMTLIGRLSFNNSKLRFPRKKKKCRRPPERLNDGTRLTFPIWMAFMVTI</sequence>
<feature type="chain" id="PRO_5003275721" evidence="1">
    <location>
        <begin position="19"/>
        <end position="94"/>
    </location>
</feature>
<accession>F2DGC2</accession>
<reference evidence="2" key="1">
    <citation type="journal article" date="2011" name="Plant Physiol.">
        <title>Comprehensive sequence analysis of 24,783 barley full-length cDNAs derived from 12 clone libraries.</title>
        <authorList>
            <person name="Matsumoto T."/>
            <person name="Tanaka T."/>
            <person name="Sakai H."/>
            <person name="Amano N."/>
            <person name="Kanamori H."/>
            <person name="Kurita K."/>
            <person name="Kikuta A."/>
            <person name="Kamiya K."/>
            <person name="Yamamoto M."/>
            <person name="Ikawa H."/>
            <person name="Fujii N."/>
            <person name="Hori K."/>
            <person name="Itoh T."/>
            <person name="Sato K."/>
        </authorList>
    </citation>
    <scope>NUCLEOTIDE SEQUENCE</scope>
    <source>
        <tissue evidence="2">Shoot and root</tissue>
    </source>
</reference>
<evidence type="ECO:0000256" key="1">
    <source>
        <dbReference type="SAM" id="SignalP"/>
    </source>
</evidence>
<keyword evidence="1" id="KW-0732">Signal</keyword>